<organism evidence="1">
    <name type="scientific">Grammatophora oceanica</name>
    <dbReference type="NCBI Taxonomy" id="210454"/>
    <lineage>
        <taxon>Eukaryota</taxon>
        <taxon>Sar</taxon>
        <taxon>Stramenopiles</taxon>
        <taxon>Ochrophyta</taxon>
        <taxon>Bacillariophyta</taxon>
        <taxon>Fragilariophyceae</taxon>
        <taxon>Fragilariophycidae</taxon>
        <taxon>Rhabdonematales</taxon>
        <taxon>Grammatophoraceae</taxon>
        <taxon>Grammatophora</taxon>
    </lineage>
</organism>
<proteinExistence type="predicted"/>
<gene>
    <name evidence="1" type="ORF">GOCE00092_LOCUS3990</name>
</gene>
<protein>
    <submittedName>
        <fullName evidence="1">Uncharacterized protein</fullName>
    </submittedName>
</protein>
<reference evidence="1" key="1">
    <citation type="submission" date="2021-01" db="EMBL/GenBank/DDBJ databases">
        <authorList>
            <person name="Corre E."/>
            <person name="Pelletier E."/>
            <person name="Niang G."/>
            <person name="Scheremetjew M."/>
            <person name="Finn R."/>
            <person name="Kale V."/>
            <person name="Holt S."/>
            <person name="Cochrane G."/>
            <person name="Meng A."/>
            <person name="Brown T."/>
            <person name="Cohen L."/>
        </authorList>
    </citation>
    <scope>NUCLEOTIDE SEQUENCE</scope>
    <source>
        <strain evidence="1">CCMP 410</strain>
    </source>
</reference>
<dbReference type="AlphaFoldDB" id="A0A7S1Y228"/>
<sequence>MRLAEDLRFFYSHLCCGGALRLLRQRLLTYRHREGMSQSSQTPRKLLLHLRVLAFERMVLERDWADKCNGKFVVWGAGRDGKDFVKALSTSDARKRVACFVDVDFNKIKGGYYVNKELQLRIPIVHFSLLATDPEKQQELLEQSFSIGDANFGRINKGRNQVSKATDHTNRKKSRIQPKASYARDFDTSILPSLPVVVCVAMYRTSGALERNVAGIGRTEGKDLWHFS</sequence>
<accession>A0A7S1Y228</accession>
<name>A0A7S1Y228_9STRA</name>
<evidence type="ECO:0000313" key="1">
    <source>
        <dbReference type="EMBL" id="CAD9275082.1"/>
    </source>
</evidence>
<dbReference type="EMBL" id="HBGK01007720">
    <property type="protein sequence ID" value="CAD9275082.1"/>
    <property type="molecule type" value="Transcribed_RNA"/>
</dbReference>